<keyword evidence="1" id="KW-0812">Transmembrane</keyword>
<sequence>MILLFSSVIAPILVGICLSLFKYWLETRGNNKRK</sequence>
<evidence type="ECO:0000313" key="2">
    <source>
        <dbReference type="EMBL" id="MBC1520304.1"/>
    </source>
</evidence>
<feature type="transmembrane region" description="Helical" evidence="1">
    <location>
        <begin position="6"/>
        <end position="25"/>
    </location>
</feature>
<accession>A0A841ZM14</accession>
<dbReference type="AlphaFoldDB" id="A0A841ZM14"/>
<evidence type="ECO:0000256" key="1">
    <source>
        <dbReference type="SAM" id="Phobius"/>
    </source>
</evidence>
<reference evidence="2 3" key="1">
    <citation type="submission" date="2020-03" db="EMBL/GenBank/DDBJ databases">
        <title>Soil Listeria distribution.</title>
        <authorList>
            <person name="Liao J."/>
            <person name="Wiedmann M."/>
        </authorList>
    </citation>
    <scope>NUCLEOTIDE SEQUENCE [LARGE SCALE GENOMIC DNA]</scope>
    <source>
        <strain evidence="2 3">FSL L7-1507</strain>
    </source>
</reference>
<name>A0A841ZM14_9LIST</name>
<gene>
    <name evidence="2" type="ORF">HB912_01430</name>
</gene>
<comment type="caution">
    <text evidence="2">The sequence shown here is derived from an EMBL/GenBank/DDBJ whole genome shotgun (WGS) entry which is preliminary data.</text>
</comment>
<dbReference type="Proteomes" id="UP000559885">
    <property type="component" value="Unassembled WGS sequence"/>
</dbReference>
<dbReference type="EMBL" id="JAARRM010000001">
    <property type="protein sequence ID" value="MBC1520304.1"/>
    <property type="molecule type" value="Genomic_DNA"/>
</dbReference>
<protein>
    <submittedName>
        <fullName evidence="2">Type I toxin-antitoxin system Fst family toxin</fullName>
    </submittedName>
</protein>
<keyword evidence="1" id="KW-1133">Transmembrane helix</keyword>
<keyword evidence="1" id="KW-0472">Membrane</keyword>
<dbReference type="NCBIfam" id="NF033608">
    <property type="entry name" value="type_I_tox_Fst"/>
    <property type="match status" value="1"/>
</dbReference>
<organism evidence="2 3">
    <name type="scientific">Listeria aquatica</name>
    <dbReference type="NCBI Taxonomy" id="1494960"/>
    <lineage>
        <taxon>Bacteria</taxon>
        <taxon>Bacillati</taxon>
        <taxon>Bacillota</taxon>
        <taxon>Bacilli</taxon>
        <taxon>Bacillales</taxon>
        <taxon>Listeriaceae</taxon>
        <taxon>Listeria</taxon>
    </lineage>
</organism>
<proteinExistence type="predicted"/>
<evidence type="ECO:0000313" key="3">
    <source>
        <dbReference type="Proteomes" id="UP000559885"/>
    </source>
</evidence>